<organism evidence="9 10">
    <name type="scientific">Rhynchophorus ferrugineus</name>
    <name type="common">Red palm weevil</name>
    <name type="synonym">Curculio ferrugineus</name>
    <dbReference type="NCBI Taxonomy" id="354439"/>
    <lineage>
        <taxon>Eukaryota</taxon>
        <taxon>Metazoa</taxon>
        <taxon>Ecdysozoa</taxon>
        <taxon>Arthropoda</taxon>
        <taxon>Hexapoda</taxon>
        <taxon>Insecta</taxon>
        <taxon>Pterygota</taxon>
        <taxon>Neoptera</taxon>
        <taxon>Endopterygota</taxon>
        <taxon>Coleoptera</taxon>
        <taxon>Polyphaga</taxon>
        <taxon>Cucujiformia</taxon>
        <taxon>Curculionidae</taxon>
        <taxon>Dryophthorinae</taxon>
        <taxon>Rhynchophorus</taxon>
    </lineage>
</organism>
<sequence length="127" mass="14577">IIGATSIIFSYLGEFLSVKDRDRLLSRLEIFWTIGTIILPGVAWAFLGQKSDDIMIYSDDSSQWRIFVLICSLPSACSVVLLCFLPETPKFLITKRRFDNAMMVFQKIYACNTGNNMKRYPVSNEKY</sequence>
<reference evidence="9" key="1">
    <citation type="submission" date="2020-08" db="EMBL/GenBank/DDBJ databases">
        <title>Genome sequencing and assembly of the red palm weevil Rhynchophorus ferrugineus.</title>
        <authorList>
            <person name="Dias G.B."/>
            <person name="Bergman C.M."/>
            <person name="Manee M."/>
        </authorList>
    </citation>
    <scope>NUCLEOTIDE SEQUENCE</scope>
    <source>
        <strain evidence="9">AA-2017</strain>
        <tissue evidence="9">Whole larva</tissue>
    </source>
</reference>
<dbReference type="InterPro" id="IPR020846">
    <property type="entry name" value="MFS_dom"/>
</dbReference>
<gene>
    <name evidence="9" type="ORF">GWI33_010718</name>
</gene>
<dbReference type="PROSITE" id="PS50850">
    <property type="entry name" value="MFS"/>
    <property type="match status" value="1"/>
</dbReference>
<comment type="similarity">
    <text evidence="2">Belongs to the major facilitator superfamily.</text>
</comment>
<keyword evidence="5 7" id="KW-1133">Transmembrane helix</keyword>
<feature type="non-terminal residue" evidence="9">
    <location>
        <position position="1"/>
    </location>
</feature>
<dbReference type="AlphaFoldDB" id="A0A834MFB5"/>
<evidence type="ECO:0000256" key="5">
    <source>
        <dbReference type="ARBA" id="ARBA00022989"/>
    </source>
</evidence>
<dbReference type="Gene3D" id="1.20.1250.20">
    <property type="entry name" value="MFS general substrate transporter like domains"/>
    <property type="match status" value="1"/>
</dbReference>
<dbReference type="GO" id="GO:0016020">
    <property type="term" value="C:membrane"/>
    <property type="evidence" value="ECO:0007669"/>
    <property type="project" value="UniProtKB-SubCell"/>
</dbReference>
<protein>
    <recommendedName>
        <fullName evidence="8">Major facilitator superfamily (MFS) profile domain-containing protein</fullName>
    </recommendedName>
</protein>
<evidence type="ECO:0000256" key="1">
    <source>
        <dbReference type="ARBA" id="ARBA00004141"/>
    </source>
</evidence>
<evidence type="ECO:0000256" key="6">
    <source>
        <dbReference type="ARBA" id="ARBA00023136"/>
    </source>
</evidence>
<accession>A0A834MFB5</accession>
<evidence type="ECO:0000256" key="2">
    <source>
        <dbReference type="ARBA" id="ARBA00008335"/>
    </source>
</evidence>
<evidence type="ECO:0000259" key="8">
    <source>
        <dbReference type="PROSITE" id="PS50850"/>
    </source>
</evidence>
<proteinExistence type="inferred from homology"/>
<dbReference type="Pfam" id="PF00083">
    <property type="entry name" value="Sugar_tr"/>
    <property type="match status" value="1"/>
</dbReference>
<keyword evidence="3" id="KW-0813">Transport</keyword>
<dbReference type="OrthoDB" id="3936150at2759"/>
<keyword evidence="10" id="KW-1185">Reference proteome</keyword>
<comment type="subcellular location">
    <subcellularLocation>
        <location evidence="1">Membrane</location>
        <topology evidence="1">Multi-pass membrane protein</topology>
    </subcellularLocation>
</comment>
<dbReference type="EMBL" id="JAACXV010007843">
    <property type="protein sequence ID" value="KAF7276269.1"/>
    <property type="molecule type" value="Genomic_DNA"/>
</dbReference>
<evidence type="ECO:0000256" key="7">
    <source>
        <dbReference type="SAM" id="Phobius"/>
    </source>
</evidence>
<dbReference type="SUPFAM" id="SSF103473">
    <property type="entry name" value="MFS general substrate transporter"/>
    <property type="match status" value="1"/>
</dbReference>
<feature type="domain" description="Major facilitator superfamily (MFS) profile" evidence="8">
    <location>
        <begin position="1"/>
        <end position="127"/>
    </location>
</feature>
<evidence type="ECO:0000256" key="4">
    <source>
        <dbReference type="ARBA" id="ARBA00022692"/>
    </source>
</evidence>
<evidence type="ECO:0000313" key="9">
    <source>
        <dbReference type="EMBL" id="KAF7276269.1"/>
    </source>
</evidence>
<evidence type="ECO:0000313" key="10">
    <source>
        <dbReference type="Proteomes" id="UP000625711"/>
    </source>
</evidence>
<keyword evidence="4 7" id="KW-0812">Transmembrane</keyword>
<dbReference type="InterPro" id="IPR036259">
    <property type="entry name" value="MFS_trans_sf"/>
</dbReference>
<keyword evidence="6 7" id="KW-0472">Membrane</keyword>
<feature type="transmembrane region" description="Helical" evidence="7">
    <location>
        <begin position="28"/>
        <end position="46"/>
    </location>
</feature>
<evidence type="ECO:0000256" key="3">
    <source>
        <dbReference type="ARBA" id="ARBA00022448"/>
    </source>
</evidence>
<dbReference type="Proteomes" id="UP000625711">
    <property type="component" value="Unassembled WGS sequence"/>
</dbReference>
<name>A0A834MFB5_RHYFE</name>
<comment type="caution">
    <text evidence="9">The sequence shown here is derived from an EMBL/GenBank/DDBJ whole genome shotgun (WGS) entry which is preliminary data.</text>
</comment>
<dbReference type="InterPro" id="IPR005828">
    <property type="entry name" value="MFS_sugar_transport-like"/>
</dbReference>
<feature type="transmembrane region" description="Helical" evidence="7">
    <location>
        <begin position="66"/>
        <end position="85"/>
    </location>
</feature>
<dbReference type="GO" id="GO:0022857">
    <property type="term" value="F:transmembrane transporter activity"/>
    <property type="evidence" value="ECO:0007669"/>
    <property type="project" value="InterPro"/>
</dbReference>
<dbReference type="PANTHER" id="PTHR23511:SF38">
    <property type="entry name" value="SYNAPTIC VESICLE 2-RELATED PROTEIN-LIKE PROTEIN"/>
    <property type="match status" value="1"/>
</dbReference>
<dbReference type="PANTHER" id="PTHR23511">
    <property type="entry name" value="SYNAPTIC VESICLE GLYCOPROTEIN 2"/>
    <property type="match status" value="1"/>
</dbReference>